<reference evidence="1 2" key="1">
    <citation type="journal article" date="2015" name="Genome Announc.">
        <title>Expanding the biotechnology potential of lactobacilli through comparative genomics of 213 strains and associated genera.</title>
        <authorList>
            <person name="Sun Z."/>
            <person name="Harris H.M."/>
            <person name="McCann A."/>
            <person name="Guo C."/>
            <person name="Argimon S."/>
            <person name="Zhang W."/>
            <person name="Yang X."/>
            <person name="Jeffery I.B."/>
            <person name="Cooney J.C."/>
            <person name="Kagawa T.F."/>
            <person name="Liu W."/>
            <person name="Song Y."/>
            <person name="Salvetti E."/>
            <person name="Wrobel A."/>
            <person name="Rasinkangas P."/>
            <person name="Parkhill J."/>
            <person name="Rea M.C."/>
            <person name="O'Sullivan O."/>
            <person name="Ritari J."/>
            <person name="Douillard F.P."/>
            <person name="Paul Ross R."/>
            <person name="Yang R."/>
            <person name="Briner A.E."/>
            <person name="Felis G.E."/>
            <person name="de Vos W.M."/>
            <person name="Barrangou R."/>
            <person name="Klaenhammer T.R."/>
            <person name="Caufield P.W."/>
            <person name="Cui Y."/>
            <person name="Zhang H."/>
            <person name="O'Toole P.W."/>
        </authorList>
    </citation>
    <scope>NUCLEOTIDE SEQUENCE [LARGE SCALE GENOMIC DNA]</scope>
    <source>
        <strain evidence="1 2">DSM 16381</strain>
    </source>
</reference>
<keyword evidence="2" id="KW-1185">Reference proteome</keyword>
<accession>A0A0R1URG7</accession>
<name>A0A0R1URG7_9LACO</name>
<dbReference type="STRING" id="1423753.FD28_GL002343"/>
<dbReference type="InterPro" id="IPR009351">
    <property type="entry name" value="AlkZ-like"/>
</dbReference>
<evidence type="ECO:0008006" key="3">
    <source>
        <dbReference type="Google" id="ProtNLM"/>
    </source>
</evidence>
<dbReference type="AlphaFoldDB" id="A0A0R1URG7"/>
<dbReference type="RefSeq" id="WP_057733000.1">
    <property type="nucleotide sequence ID" value="NZ_AZFS01000046.1"/>
</dbReference>
<evidence type="ECO:0000313" key="2">
    <source>
        <dbReference type="Proteomes" id="UP000051580"/>
    </source>
</evidence>
<gene>
    <name evidence="1" type="ORF">FD28_GL002343</name>
</gene>
<sequence>MNQAELFAYRLYQQGLLTTSAELAAPFTNIVGLQAQNQREAELNVALQTGVTREQLYQFYREQGIVRTWAQRWTIHLLTPADWRLVISARQNERLPKAYFQGFAPQVMAAVSKVAQVLQETGQLTRADYAAYLQENFDWYASRPHYLDYAILQVLTARGQVWLKPTTDEAPGTLFAPVEGHLLAQQLATEELIRRYLQGFGPATIQDFVKWSGIKITNVRPAWQQVAPEMVPVTVDGTQLWLLEEVPAGKLAAIVDQVAHLTLITAGFSSLMTGYRDKAWFAPEKVRQQLWTKNGLLRAPIMANGTVVGRWSCQVVRQQVQFQVTCWGAYDHNQLDEDFDRVARFLQVDYGGYTLTDAAKLKSLT</sequence>
<dbReference type="PATRIC" id="fig|1423753.3.peg.2461"/>
<dbReference type="PANTHER" id="PTHR38479">
    <property type="entry name" value="LMO0824 PROTEIN"/>
    <property type="match status" value="1"/>
</dbReference>
<protein>
    <recommendedName>
        <fullName evidence="3">Winged helix DNA-binding domain-containing protein</fullName>
    </recommendedName>
</protein>
<organism evidence="1 2">
    <name type="scientific">Levilactobacillus hammesii DSM 16381</name>
    <dbReference type="NCBI Taxonomy" id="1423753"/>
    <lineage>
        <taxon>Bacteria</taxon>
        <taxon>Bacillati</taxon>
        <taxon>Bacillota</taxon>
        <taxon>Bacilli</taxon>
        <taxon>Lactobacillales</taxon>
        <taxon>Lactobacillaceae</taxon>
        <taxon>Levilactobacillus</taxon>
    </lineage>
</organism>
<dbReference type="Pfam" id="PF06224">
    <property type="entry name" value="AlkZ-like"/>
    <property type="match status" value="1"/>
</dbReference>
<dbReference type="EMBL" id="AZFS01000046">
    <property type="protein sequence ID" value="KRL95380.1"/>
    <property type="molecule type" value="Genomic_DNA"/>
</dbReference>
<dbReference type="Proteomes" id="UP000051580">
    <property type="component" value="Unassembled WGS sequence"/>
</dbReference>
<proteinExistence type="predicted"/>
<comment type="caution">
    <text evidence="1">The sequence shown here is derived from an EMBL/GenBank/DDBJ whole genome shotgun (WGS) entry which is preliminary data.</text>
</comment>
<evidence type="ECO:0000313" key="1">
    <source>
        <dbReference type="EMBL" id="KRL95380.1"/>
    </source>
</evidence>
<dbReference type="PANTHER" id="PTHR38479:SF2">
    <property type="entry name" value="WINGED HELIX DNA-BINDING DOMAIN-CONTAINING PROTEIN"/>
    <property type="match status" value="1"/>
</dbReference>